<dbReference type="Proteomes" id="UP000825015">
    <property type="component" value="Chromosome"/>
</dbReference>
<proteinExistence type="predicted"/>
<reference evidence="1" key="1">
    <citation type="submission" date="2019-06" db="EMBL/GenBank/DDBJ databases">
        <title>Complete genome sequence of Methanobrevibacter arboriphilus strain SA.</title>
        <authorList>
            <person name="Asakawa S."/>
        </authorList>
    </citation>
    <scope>NUCLEOTIDE SEQUENCE</scope>
    <source>
        <strain evidence="1">SA</strain>
    </source>
</reference>
<dbReference type="EMBL" id="AP019779">
    <property type="protein sequence ID" value="BBL61410.1"/>
    <property type="molecule type" value="Genomic_DNA"/>
</dbReference>
<gene>
    <name evidence="1" type="primary">ytfP</name>
    <name evidence="1" type="ORF">MarbSA_04500</name>
</gene>
<evidence type="ECO:0000313" key="1">
    <source>
        <dbReference type="EMBL" id="BBL61410.1"/>
    </source>
</evidence>
<accession>A0ACA8R3I5</accession>
<name>A0ACA8R3I5_METAZ</name>
<sequence length="455" mass="50779">MKKMKNYKVAIVGGGPAGMIAAISAAKEIKTPYKVVLIEKNEKLGKKLLLTGGGRCNITNLSPIKKLINQFRKEDKLFLKHSIYNLNNHDLLNIFRNKGLEFKEEENGRCFPTTEDSNSVLSILKEYLEELNIEVLLNFHVKSIIKKENERLKIKLNEKVNETIEEKNNLFRISTNKKDIFCEKVILATGGKSYPHTGSNGEGYNLATKFGHSISQLMPGATPLEINDPYLNKLSGITLENVEISYKINNNQAIEKCKVVKVRGNILITHSGLSGPGILDISNHISLDNQCEYSKLTLNGVYIEIDLIPNINEEKLNEMIIKDSSTNGKTMIKNYLKIYLKNRFIDFFLNKSQVSGNKTLSNMTKKDKKAIINALKHFKVKINSMNKKASMITCGGVKINEINPKTMESKISGVNGLYFAGELLESYGPTGGYNLQIAFSTGYLAGKSAGESVIQ</sequence>
<organism evidence="1 2">
    <name type="scientific">Methanobrevibacter arboriphilus</name>
    <dbReference type="NCBI Taxonomy" id="39441"/>
    <lineage>
        <taxon>Archaea</taxon>
        <taxon>Methanobacteriati</taxon>
        <taxon>Methanobacteriota</taxon>
        <taxon>Methanomada group</taxon>
        <taxon>Methanobacteria</taxon>
        <taxon>Methanobacteriales</taxon>
        <taxon>Methanobacteriaceae</taxon>
        <taxon>Methanobrevibacter</taxon>
    </lineage>
</organism>
<keyword evidence="2" id="KW-1185">Reference proteome</keyword>
<protein>
    <submittedName>
        <fullName evidence="1">Uncharacterized protein</fullName>
    </submittedName>
</protein>
<evidence type="ECO:0000313" key="2">
    <source>
        <dbReference type="Proteomes" id="UP000825015"/>
    </source>
</evidence>